<dbReference type="InterPro" id="IPR030802">
    <property type="entry name" value="Permease_MalE"/>
</dbReference>
<dbReference type="Pfam" id="PF13466">
    <property type="entry name" value="STAS_2"/>
    <property type="match status" value="1"/>
</dbReference>
<comment type="similarity">
    <text evidence="2">Belongs to the MlaE permease family.</text>
</comment>
<feature type="transmembrane region" description="Helical" evidence="2">
    <location>
        <begin position="366"/>
        <end position="387"/>
    </location>
</feature>
<gene>
    <name evidence="4" type="primary">mlaE</name>
    <name evidence="4" type="ORF">MBUL_00248</name>
</gene>
<name>A0A679IM73_9HYPH</name>
<feature type="transmembrane region" description="Helical" evidence="2">
    <location>
        <begin position="215"/>
        <end position="238"/>
    </location>
</feature>
<feature type="transmembrane region" description="Helical" evidence="2">
    <location>
        <begin position="283"/>
        <end position="305"/>
    </location>
</feature>
<dbReference type="PANTHER" id="PTHR30188:SF3">
    <property type="entry name" value="ABC TRANSPORTER PERMEASE"/>
    <property type="match status" value="1"/>
</dbReference>
<feature type="domain" description="STAS" evidence="3">
    <location>
        <begin position="61"/>
        <end position="104"/>
    </location>
</feature>
<feature type="transmembrane region" description="Helical" evidence="2">
    <location>
        <begin position="326"/>
        <end position="346"/>
    </location>
</feature>
<dbReference type="AlphaFoldDB" id="A0A679IM73"/>
<evidence type="ECO:0000256" key="2">
    <source>
        <dbReference type="RuleBase" id="RU362044"/>
    </source>
</evidence>
<dbReference type="InterPro" id="IPR003453">
    <property type="entry name" value="ABC_MlaE_roteobac"/>
</dbReference>
<dbReference type="InterPro" id="IPR036513">
    <property type="entry name" value="STAS_dom_sf"/>
</dbReference>
<evidence type="ECO:0000256" key="1">
    <source>
        <dbReference type="ARBA" id="ARBA00003787"/>
    </source>
</evidence>
<dbReference type="GO" id="GO:0043190">
    <property type="term" value="C:ATP-binding cassette (ABC) transporter complex"/>
    <property type="evidence" value="ECO:0007669"/>
    <property type="project" value="InterPro"/>
</dbReference>
<dbReference type="InterPro" id="IPR002645">
    <property type="entry name" value="STAS_dom"/>
</dbReference>
<organism evidence="4">
    <name type="scientific">Methylobacterium bullatum</name>
    <dbReference type="NCBI Taxonomy" id="570505"/>
    <lineage>
        <taxon>Bacteria</taxon>
        <taxon>Pseudomonadati</taxon>
        <taxon>Pseudomonadota</taxon>
        <taxon>Alphaproteobacteria</taxon>
        <taxon>Hyphomicrobiales</taxon>
        <taxon>Methylobacteriaceae</taxon>
        <taxon>Methylobacterium</taxon>
    </lineage>
</organism>
<protein>
    <submittedName>
        <fullName evidence="4">Putative phospholipid ABC transporter permease protein MlaE</fullName>
    </submittedName>
</protein>
<keyword evidence="2" id="KW-1133">Transmembrane helix</keyword>
<feature type="transmembrane region" description="Helical" evidence="2">
    <location>
        <begin position="259"/>
        <end position="277"/>
    </location>
</feature>
<dbReference type="SUPFAM" id="SSF52091">
    <property type="entry name" value="SpoIIaa-like"/>
    <property type="match status" value="1"/>
</dbReference>
<dbReference type="InterPro" id="IPR058548">
    <property type="entry name" value="MlaB-like_STAS"/>
</dbReference>
<feature type="transmembrane region" description="Helical" evidence="2">
    <location>
        <begin position="184"/>
        <end position="203"/>
    </location>
</feature>
<sequence>MNRESRFVRHAAAKPNPDAAEAAILGEGGRVVLSGRWTADQGSSVEKAAAQIAGSTDGAPILVDLSNVARLDTLGAWVLERTRGEIEASGGSLAYAGASAEHRILLGEMKLPEDGYAGKPKRGRLVGFLHDLGVRVVGAKSDMVSGLAFLGEVVTACIRVASRPSTFRGTALVNQLEQVAFRGVPIIMLISFLVGGIVAQQGIFQLQRFGAQSFVVNLIGLLILRELGVLLTSIMVAGRSGSAFTAEIGSMRMREEVDALRVMGLDPIEILIVPRILALVIGLPILAFLASLAALAGGGLTASLYGGMTIDAFLARLQAAVSFHHVAVGLIKAPFMALIIGIIATIEGFAVEGSAESLGRHVTASVVKSIFMVIVLDGLFAVFFAAIDF</sequence>
<comment type="function">
    <text evidence="1">Could be part of an ABC transporter complex.</text>
</comment>
<proteinExistence type="inferred from homology"/>
<accession>A0A679IM73</accession>
<dbReference type="EMBL" id="LR743504">
    <property type="protein sequence ID" value="CAA2099626.1"/>
    <property type="molecule type" value="Genomic_DNA"/>
</dbReference>
<dbReference type="PANTHER" id="PTHR30188">
    <property type="entry name" value="ABC TRANSPORTER PERMEASE PROTEIN-RELATED"/>
    <property type="match status" value="1"/>
</dbReference>
<dbReference type="NCBIfam" id="TIGR00056">
    <property type="entry name" value="MlaE family lipid ABC transporter permease subunit"/>
    <property type="match status" value="1"/>
</dbReference>
<dbReference type="PROSITE" id="PS50801">
    <property type="entry name" value="STAS"/>
    <property type="match status" value="1"/>
</dbReference>
<keyword evidence="2" id="KW-0472">Membrane</keyword>
<evidence type="ECO:0000259" key="3">
    <source>
        <dbReference type="PROSITE" id="PS50801"/>
    </source>
</evidence>
<dbReference type="Gene3D" id="3.30.750.24">
    <property type="entry name" value="STAS domain"/>
    <property type="match status" value="1"/>
</dbReference>
<evidence type="ECO:0000313" key="4">
    <source>
        <dbReference type="EMBL" id="CAA2099626.1"/>
    </source>
</evidence>
<keyword evidence="2" id="KW-1003">Cell membrane</keyword>
<dbReference type="Pfam" id="PF02405">
    <property type="entry name" value="MlaE"/>
    <property type="match status" value="1"/>
</dbReference>
<dbReference type="GO" id="GO:0005548">
    <property type="term" value="F:phospholipid transporter activity"/>
    <property type="evidence" value="ECO:0007669"/>
    <property type="project" value="TreeGrafter"/>
</dbReference>
<reference evidence="4" key="1">
    <citation type="submission" date="2019-12" db="EMBL/GenBank/DDBJ databases">
        <authorList>
            <person name="Cremers G."/>
        </authorList>
    </citation>
    <scope>NUCLEOTIDE SEQUENCE</scope>
    <source>
        <strain evidence="4">Mbul1</strain>
    </source>
</reference>
<keyword evidence="2" id="KW-0997">Cell inner membrane</keyword>
<comment type="subcellular location">
    <subcellularLocation>
        <location evidence="2">Cell inner membrane</location>
        <topology evidence="2">Multi-pass membrane protein</topology>
    </subcellularLocation>
</comment>
<keyword evidence="2" id="KW-0812">Transmembrane</keyword>